<dbReference type="InterPro" id="IPR000836">
    <property type="entry name" value="PRTase_dom"/>
</dbReference>
<dbReference type="InterPro" id="IPR029057">
    <property type="entry name" value="PRTase-like"/>
</dbReference>
<dbReference type="AlphaFoldDB" id="A0A1I4QYN3"/>
<evidence type="ECO:0000256" key="4">
    <source>
        <dbReference type="ARBA" id="ARBA00022679"/>
    </source>
</evidence>
<dbReference type="Gene3D" id="3.40.50.2020">
    <property type="match status" value="1"/>
</dbReference>
<evidence type="ECO:0000256" key="6">
    <source>
        <dbReference type="ARBA" id="ARBA00022975"/>
    </source>
</evidence>
<dbReference type="PANTHER" id="PTHR19278">
    <property type="entry name" value="OROTATE PHOSPHORIBOSYLTRANSFERASE"/>
    <property type="match status" value="1"/>
</dbReference>
<name>A0A1I4QYN3_9BACT</name>
<keyword evidence="4 7" id="KW-0808">Transferase</keyword>
<evidence type="ECO:0000256" key="3">
    <source>
        <dbReference type="ARBA" id="ARBA00022676"/>
    </source>
</evidence>
<keyword evidence="3 7" id="KW-0328">Glycosyltransferase</keyword>
<dbReference type="STRING" id="39841.SAMN05660836_00297"/>
<comment type="caution">
    <text evidence="7">Lacks conserved residue(s) required for the propagation of feature annotation.</text>
</comment>
<feature type="binding site" description="in other chain" evidence="7">
    <location>
        <begin position="131"/>
        <end position="139"/>
    </location>
    <ligand>
        <name>5-phospho-alpha-D-ribose 1-diphosphate</name>
        <dbReference type="ChEBI" id="CHEBI:58017"/>
        <note>ligand shared between dimeric partners</note>
    </ligand>
</feature>
<dbReference type="RefSeq" id="WP_177193476.1">
    <property type="nucleotide sequence ID" value="NZ_FOUU01000001.1"/>
</dbReference>
<dbReference type="NCBIfam" id="TIGR00336">
    <property type="entry name" value="pyrE"/>
    <property type="match status" value="1"/>
</dbReference>
<dbReference type="HAMAP" id="MF_01208">
    <property type="entry name" value="PyrE"/>
    <property type="match status" value="1"/>
</dbReference>
<evidence type="ECO:0000313" key="9">
    <source>
        <dbReference type="EMBL" id="SFM45101.1"/>
    </source>
</evidence>
<proteinExistence type="inferred from homology"/>
<feature type="binding site" evidence="7">
    <location>
        <position position="105"/>
    </location>
    <ligand>
        <name>5-phospho-alpha-D-ribose 1-diphosphate</name>
        <dbReference type="ChEBI" id="CHEBI:58017"/>
        <note>ligand shared between dimeric partners</note>
    </ligand>
</feature>
<protein>
    <recommendedName>
        <fullName evidence="2 7">Orotate phosphoribosyltransferase</fullName>
        <shortName evidence="7">OPRT</shortName>
        <shortName evidence="7">OPRTase</shortName>
        <ecNumber evidence="2 7">2.4.2.10</ecNumber>
    </recommendedName>
</protein>
<dbReference type="InterPro" id="IPR004467">
    <property type="entry name" value="Or_phspho_trans_dom"/>
</dbReference>
<dbReference type="UniPathway" id="UPA00070">
    <property type="reaction ID" value="UER00119"/>
</dbReference>
<dbReference type="GO" id="GO:0019856">
    <property type="term" value="P:pyrimidine nucleobase biosynthetic process"/>
    <property type="evidence" value="ECO:0007669"/>
    <property type="project" value="TreeGrafter"/>
</dbReference>
<comment type="catalytic activity">
    <reaction evidence="7">
        <text>orotidine 5'-phosphate + diphosphate = orotate + 5-phospho-alpha-D-ribose 1-diphosphate</text>
        <dbReference type="Rhea" id="RHEA:10380"/>
        <dbReference type="ChEBI" id="CHEBI:30839"/>
        <dbReference type="ChEBI" id="CHEBI:33019"/>
        <dbReference type="ChEBI" id="CHEBI:57538"/>
        <dbReference type="ChEBI" id="CHEBI:58017"/>
        <dbReference type="EC" id="2.4.2.10"/>
    </reaction>
</comment>
<feature type="binding site" evidence="7">
    <location>
        <position position="135"/>
    </location>
    <ligand>
        <name>orotate</name>
        <dbReference type="ChEBI" id="CHEBI:30839"/>
    </ligand>
</feature>
<feature type="binding site" evidence="7">
    <location>
        <position position="109"/>
    </location>
    <ligand>
        <name>5-phospho-alpha-D-ribose 1-diphosphate</name>
        <dbReference type="ChEBI" id="CHEBI:58017"/>
        <note>ligand shared between dimeric partners</note>
    </ligand>
</feature>
<dbReference type="PANTHER" id="PTHR19278:SF9">
    <property type="entry name" value="URIDINE 5'-MONOPHOSPHATE SYNTHASE"/>
    <property type="match status" value="1"/>
</dbReference>
<organism evidence="9 10">
    <name type="scientific">Thermodesulforhabdus norvegica</name>
    <dbReference type="NCBI Taxonomy" id="39841"/>
    <lineage>
        <taxon>Bacteria</taxon>
        <taxon>Pseudomonadati</taxon>
        <taxon>Thermodesulfobacteriota</taxon>
        <taxon>Syntrophobacteria</taxon>
        <taxon>Syntrophobacterales</taxon>
        <taxon>Thermodesulforhabdaceae</taxon>
        <taxon>Thermodesulforhabdus</taxon>
    </lineage>
</organism>
<comment type="similarity">
    <text evidence="7">Belongs to the purine/pyrimidine phosphoribosyltransferase family. PyrE subfamily.</text>
</comment>
<dbReference type="EMBL" id="FOUU01000001">
    <property type="protein sequence ID" value="SFM45101.1"/>
    <property type="molecule type" value="Genomic_DNA"/>
</dbReference>
<evidence type="ECO:0000256" key="1">
    <source>
        <dbReference type="ARBA" id="ARBA00004889"/>
    </source>
</evidence>
<dbReference type="FunFam" id="3.40.50.2020:FF:000029">
    <property type="entry name" value="Orotate phosphoribosyltransferase"/>
    <property type="match status" value="1"/>
</dbReference>
<dbReference type="Pfam" id="PF00156">
    <property type="entry name" value="Pribosyltran"/>
    <property type="match status" value="1"/>
</dbReference>
<dbReference type="InterPro" id="IPR023031">
    <property type="entry name" value="OPRT"/>
</dbReference>
<comment type="pathway">
    <text evidence="1 7">Pyrimidine metabolism; UMP biosynthesis via de novo pathway; UMP from orotate: step 1/2.</text>
</comment>
<dbReference type="GO" id="GO:0044205">
    <property type="term" value="P:'de novo' UMP biosynthetic process"/>
    <property type="evidence" value="ECO:0007669"/>
    <property type="project" value="UniProtKB-UniRule"/>
</dbReference>
<evidence type="ECO:0000256" key="5">
    <source>
        <dbReference type="ARBA" id="ARBA00022842"/>
    </source>
</evidence>
<dbReference type="CDD" id="cd06223">
    <property type="entry name" value="PRTases_typeI"/>
    <property type="match status" value="1"/>
</dbReference>
<dbReference type="EC" id="2.4.2.10" evidence="2 7"/>
<comment type="subunit">
    <text evidence="7">Homodimer.</text>
</comment>
<keyword evidence="10" id="KW-1185">Reference proteome</keyword>
<evidence type="ECO:0000256" key="2">
    <source>
        <dbReference type="ARBA" id="ARBA00011971"/>
    </source>
</evidence>
<accession>A0A1I4QYN3</accession>
<feature type="binding site" evidence="7">
    <location>
        <position position="111"/>
    </location>
    <ligand>
        <name>5-phospho-alpha-D-ribose 1-diphosphate</name>
        <dbReference type="ChEBI" id="CHEBI:58017"/>
        <note>ligand shared between dimeric partners</note>
    </ligand>
</feature>
<dbReference type="GO" id="GO:0000287">
    <property type="term" value="F:magnesium ion binding"/>
    <property type="evidence" value="ECO:0007669"/>
    <property type="project" value="UniProtKB-UniRule"/>
</dbReference>
<comment type="cofactor">
    <cofactor evidence="7">
        <name>Mg(2+)</name>
        <dbReference type="ChEBI" id="CHEBI:18420"/>
    </cofactor>
</comment>
<keyword evidence="5 7" id="KW-0460">Magnesium</keyword>
<gene>
    <name evidence="7" type="primary">pyrE</name>
    <name evidence="9" type="ORF">SAMN05660836_00297</name>
</gene>
<dbReference type="SUPFAM" id="SSF53271">
    <property type="entry name" value="PRTase-like"/>
    <property type="match status" value="1"/>
</dbReference>
<evidence type="ECO:0000259" key="8">
    <source>
        <dbReference type="Pfam" id="PF00156"/>
    </source>
</evidence>
<keyword evidence="6 7" id="KW-0665">Pyrimidine biosynthesis</keyword>
<dbReference type="GO" id="GO:0004588">
    <property type="term" value="F:orotate phosphoribosyltransferase activity"/>
    <property type="evidence" value="ECO:0007669"/>
    <property type="project" value="UniProtKB-UniRule"/>
</dbReference>
<feature type="binding site" description="in other chain" evidence="7">
    <location>
        <position position="106"/>
    </location>
    <ligand>
        <name>5-phospho-alpha-D-ribose 1-diphosphate</name>
        <dbReference type="ChEBI" id="CHEBI:58017"/>
        <note>ligand shared between dimeric partners</note>
    </ligand>
</feature>
<feature type="domain" description="Phosphoribosyltransferase" evidence="8">
    <location>
        <begin position="107"/>
        <end position="165"/>
    </location>
</feature>
<evidence type="ECO:0000313" key="10">
    <source>
        <dbReference type="Proteomes" id="UP000199611"/>
    </source>
</evidence>
<sequence length="197" mass="22015">MENSLNLQDLRKRLKHLITVKAFQFSEEPVFRLVHGGLSCFYFNCKKVTLDPEGQYLIGHIIYEMIQATEARAIGGLTLGADPIALSVSYTSWLRGRPIRAFVVRKEPKEHGTMSQIEGNLQPGDKVVVVDDVITTGGSTIKAIKACRTAGLEVIKVVALVDREEMNGRGNIMELVADVEPIFTRTEIMDYYRSLSK</sequence>
<dbReference type="Proteomes" id="UP000199611">
    <property type="component" value="Unassembled WGS sequence"/>
</dbReference>
<reference evidence="9 10" key="1">
    <citation type="submission" date="2016-10" db="EMBL/GenBank/DDBJ databases">
        <authorList>
            <person name="de Groot N.N."/>
        </authorList>
    </citation>
    <scope>NUCLEOTIDE SEQUENCE [LARGE SCALE GENOMIC DNA]</scope>
    <source>
        <strain evidence="9 10">DSM 9990</strain>
    </source>
</reference>
<evidence type="ECO:0000256" key="7">
    <source>
        <dbReference type="HAMAP-Rule" id="MF_01208"/>
    </source>
</evidence>
<comment type="function">
    <text evidence="7">Catalyzes the transfer of a ribosyl phosphate group from 5-phosphoribose 1-diphosphate to orotate, leading to the formation of orotidine monophosphate (OMP).</text>
</comment>
<feature type="binding site" evidence="7">
    <location>
        <position position="163"/>
    </location>
    <ligand>
        <name>orotate</name>
        <dbReference type="ChEBI" id="CHEBI:30839"/>
    </ligand>
</feature>